<organism evidence="1 2">
    <name type="scientific">Nostoc sphaeroides CCNUC1</name>
    <dbReference type="NCBI Taxonomy" id="2653204"/>
    <lineage>
        <taxon>Bacteria</taxon>
        <taxon>Bacillati</taxon>
        <taxon>Cyanobacteriota</taxon>
        <taxon>Cyanophyceae</taxon>
        <taxon>Nostocales</taxon>
        <taxon>Nostocaceae</taxon>
        <taxon>Nostoc</taxon>
    </lineage>
</organism>
<keyword evidence="2" id="KW-1185">Reference proteome</keyword>
<dbReference type="AlphaFoldDB" id="A0A5P8WHS0"/>
<name>A0A5P8WHS0_9NOSO</name>
<sequence length="46" mass="5410">MSTTGYAYANTLSIYLAMTSTYEPFHKRIRIYFNVITQLVKIFWVG</sequence>
<protein>
    <submittedName>
        <fullName evidence="1">Uncharacterized protein</fullName>
    </submittedName>
</protein>
<dbReference type="KEGG" id="nsh:GXM_09486"/>
<gene>
    <name evidence="1" type="ORF">GXM_09486</name>
</gene>
<accession>A0A5P8WHS0</accession>
<reference evidence="1 2" key="1">
    <citation type="submission" date="2019-10" db="EMBL/GenBank/DDBJ databases">
        <title>Genomic and transcriptomic insights into the perfect genentic adaptation of a filamentous nitrogen-fixing cyanobacterium to rice fields.</title>
        <authorList>
            <person name="Chen Z."/>
        </authorList>
    </citation>
    <scope>NUCLEOTIDE SEQUENCE [LARGE SCALE GENOMIC DNA]</scope>
    <source>
        <strain evidence="1">CCNUC1</strain>
    </source>
</reference>
<dbReference type="Proteomes" id="UP000326678">
    <property type="component" value="Chromosome Gxm2"/>
</dbReference>
<evidence type="ECO:0000313" key="1">
    <source>
        <dbReference type="EMBL" id="QFS51992.1"/>
    </source>
</evidence>
<evidence type="ECO:0000313" key="2">
    <source>
        <dbReference type="Proteomes" id="UP000326678"/>
    </source>
</evidence>
<dbReference type="EMBL" id="CP045227">
    <property type="protein sequence ID" value="QFS51992.1"/>
    <property type="molecule type" value="Genomic_DNA"/>
</dbReference>
<proteinExistence type="predicted"/>